<keyword evidence="1" id="KW-0472">Membrane</keyword>
<proteinExistence type="predicted"/>
<dbReference type="Gene3D" id="1.20.120.680">
    <property type="entry name" value="Formiminotetrahydrofolate cyclodeaminase monomer, up-and-down helical bundle"/>
    <property type="match status" value="1"/>
</dbReference>
<dbReference type="GO" id="GO:0003824">
    <property type="term" value="F:catalytic activity"/>
    <property type="evidence" value="ECO:0007669"/>
    <property type="project" value="InterPro"/>
</dbReference>
<dbReference type="OrthoDB" id="7959174at2"/>
<dbReference type="STRING" id="1121302.SAMN02745163_02269"/>
<accession>A0A1M6KQS7</accession>
<feature type="transmembrane region" description="Helical" evidence="1">
    <location>
        <begin position="20"/>
        <end position="41"/>
    </location>
</feature>
<gene>
    <name evidence="3" type="ORF">SAMN02745163_02269</name>
</gene>
<dbReference type="RefSeq" id="WP_072987364.1">
    <property type="nucleotide sequence ID" value="NZ_FQZB01000009.1"/>
</dbReference>
<dbReference type="InterPro" id="IPR036178">
    <property type="entry name" value="Formintransfe-cycloase-like_sf"/>
</dbReference>
<evidence type="ECO:0000313" key="4">
    <source>
        <dbReference type="Proteomes" id="UP000184310"/>
    </source>
</evidence>
<dbReference type="AlphaFoldDB" id="A0A1M6KQS7"/>
<protein>
    <submittedName>
        <fullName evidence="3">Formiminotetrahydrofolate cyclodeaminase</fullName>
    </submittedName>
</protein>
<evidence type="ECO:0000256" key="1">
    <source>
        <dbReference type="SAM" id="Phobius"/>
    </source>
</evidence>
<evidence type="ECO:0000313" key="3">
    <source>
        <dbReference type="EMBL" id="SHJ61261.1"/>
    </source>
</evidence>
<reference evidence="3 4" key="1">
    <citation type="submission" date="2016-11" db="EMBL/GenBank/DDBJ databases">
        <authorList>
            <person name="Jaros S."/>
            <person name="Januszkiewicz K."/>
            <person name="Wedrychowicz H."/>
        </authorList>
    </citation>
    <scope>NUCLEOTIDE SEQUENCE [LARGE SCALE GENOMIC DNA]</scope>
    <source>
        <strain evidence="3 4">DSM 21758</strain>
    </source>
</reference>
<evidence type="ECO:0000259" key="2">
    <source>
        <dbReference type="Pfam" id="PF04961"/>
    </source>
</evidence>
<sequence>MLNKLTIEGFLNELASSAPVPGGGGAAALLTSIAAALNAMVYNLTLGKKAYEDLSEENKIKLEENLKKSEDIYKEALKYMDKDKEAFLELIMSYKLSKDSVEKEKIRKEAIQCASKKCLNTPLELAKMSLKFYENIKFAMIYGNKNLISDAGVAAITLHAAIESSLLNVTINLSSIKDIKEKEILKEEIERIRKVSVTNKEEISGYIYNYIN</sequence>
<dbReference type="Pfam" id="PF04961">
    <property type="entry name" value="FTCD_C"/>
    <property type="match status" value="1"/>
</dbReference>
<dbReference type="InterPro" id="IPR007044">
    <property type="entry name" value="Cyclodeamin/CycHdrlase"/>
</dbReference>
<dbReference type="Proteomes" id="UP000184310">
    <property type="component" value="Unassembled WGS sequence"/>
</dbReference>
<name>A0A1M6KQS7_9CLOT</name>
<dbReference type="SUPFAM" id="SSF101262">
    <property type="entry name" value="Methenyltetrahydrofolate cyclohydrolase-like"/>
    <property type="match status" value="1"/>
</dbReference>
<feature type="domain" description="Cyclodeaminase/cyclohydrolase" evidence="2">
    <location>
        <begin position="6"/>
        <end position="190"/>
    </location>
</feature>
<keyword evidence="1" id="KW-1133">Transmembrane helix</keyword>
<dbReference type="EMBL" id="FQZB01000009">
    <property type="protein sequence ID" value="SHJ61261.1"/>
    <property type="molecule type" value="Genomic_DNA"/>
</dbReference>
<keyword evidence="4" id="KW-1185">Reference proteome</keyword>
<organism evidence="3 4">
    <name type="scientific">Clostridium cavendishii DSM 21758</name>
    <dbReference type="NCBI Taxonomy" id="1121302"/>
    <lineage>
        <taxon>Bacteria</taxon>
        <taxon>Bacillati</taxon>
        <taxon>Bacillota</taxon>
        <taxon>Clostridia</taxon>
        <taxon>Eubacteriales</taxon>
        <taxon>Clostridiaceae</taxon>
        <taxon>Clostridium</taxon>
    </lineage>
</organism>
<keyword evidence="1" id="KW-0812">Transmembrane</keyword>